<dbReference type="RefSeq" id="WP_253445639.1">
    <property type="nucleotide sequence ID" value="NZ_JALJYF010000001.1"/>
</dbReference>
<dbReference type="InterPro" id="IPR035932">
    <property type="entry name" value="HflD-like_sf"/>
</dbReference>
<protein>
    <recommendedName>
        <fullName evidence="4">High frequency lysogenization protein HflD homolog</fullName>
    </recommendedName>
</protein>
<keyword evidence="6" id="KW-1185">Reference proteome</keyword>
<evidence type="ECO:0000313" key="5">
    <source>
        <dbReference type="EMBL" id="MCP1726788.1"/>
    </source>
</evidence>
<dbReference type="PANTHER" id="PTHR38100:SF1">
    <property type="entry name" value="HIGH FREQUENCY LYSOGENIZATION PROTEIN HFLD"/>
    <property type="match status" value="1"/>
</dbReference>
<organism evidence="5 6">
    <name type="scientific">Natronospira proteinivora</name>
    <dbReference type="NCBI Taxonomy" id="1807133"/>
    <lineage>
        <taxon>Bacteria</taxon>
        <taxon>Pseudomonadati</taxon>
        <taxon>Pseudomonadota</taxon>
        <taxon>Gammaproteobacteria</taxon>
        <taxon>Natronospirales</taxon>
        <taxon>Natronospiraceae</taxon>
        <taxon>Natronospira</taxon>
    </lineage>
</organism>
<gene>
    <name evidence="4" type="primary">hflD</name>
    <name evidence="5" type="ORF">J2T60_000753</name>
</gene>
<dbReference type="PANTHER" id="PTHR38100">
    <property type="entry name" value="HIGH FREQUENCY LYSOGENIZATION PROTEIN HFLD"/>
    <property type="match status" value="1"/>
</dbReference>
<name>A0ABT1G908_9GAMM</name>
<accession>A0ABT1G908</accession>
<evidence type="ECO:0000256" key="1">
    <source>
        <dbReference type="ARBA" id="ARBA00022475"/>
    </source>
</evidence>
<keyword evidence="3 4" id="KW-0472">Membrane</keyword>
<dbReference type="NCBIfam" id="NF001246">
    <property type="entry name" value="PRK00218.1-2"/>
    <property type="match status" value="1"/>
</dbReference>
<reference evidence="5 6" key="1">
    <citation type="submission" date="2022-03" db="EMBL/GenBank/DDBJ databases">
        <title>Genomic Encyclopedia of Type Strains, Phase III (KMG-III): the genomes of soil and plant-associated and newly described type strains.</title>
        <authorList>
            <person name="Whitman W."/>
        </authorList>
    </citation>
    <scope>NUCLEOTIDE SEQUENCE [LARGE SCALE GENOMIC DNA]</scope>
    <source>
        <strain evidence="5 6">BSker1</strain>
    </source>
</reference>
<dbReference type="EMBL" id="JALJYF010000001">
    <property type="protein sequence ID" value="MCP1726788.1"/>
    <property type="molecule type" value="Genomic_DNA"/>
</dbReference>
<proteinExistence type="inferred from homology"/>
<dbReference type="InterPro" id="IPR007451">
    <property type="entry name" value="HflD"/>
</dbReference>
<dbReference type="Proteomes" id="UP001523550">
    <property type="component" value="Unassembled WGS sequence"/>
</dbReference>
<comment type="similarity">
    <text evidence="4">Belongs to the HflD family.</text>
</comment>
<evidence type="ECO:0000256" key="2">
    <source>
        <dbReference type="ARBA" id="ARBA00022490"/>
    </source>
</evidence>
<evidence type="ECO:0000256" key="3">
    <source>
        <dbReference type="ARBA" id="ARBA00023136"/>
    </source>
</evidence>
<keyword evidence="1 4" id="KW-1003">Cell membrane</keyword>
<sequence length="206" mass="22588">MSQLSDRVIALAALFQAVTGVHQLARNGQADKDILHAAVKSTLTRDAESTEAIFGGVQALLPGLRQFHRLLTEQVPADDMALTRYAVGVMHIAKKLRKKPALMDALSSGIDKAERSVSHFGSDHENVFAALADTYSETAGNIHPRIMVSGNDNHLQNPRVVNQIRSLLLAAIRAAVLWHQLGGNRFSLIFRRKALAQEALRLTRQT</sequence>
<comment type="subcellular location">
    <subcellularLocation>
        <location evidence="4">Cytoplasm</location>
    </subcellularLocation>
    <subcellularLocation>
        <location evidence="4">Cell membrane</location>
        <topology evidence="4">Peripheral membrane protein</topology>
        <orientation evidence="4">Cytoplasmic side</orientation>
    </subcellularLocation>
</comment>
<evidence type="ECO:0000313" key="6">
    <source>
        <dbReference type="Proteomes" id="UP001523550"/>
    </source>
</evidence>
<dbReference type="HAMAP" id="MF_00695">
    <property type="entry name" value="HflD_protein"/>
    <property type="match status" value="1"/>
</dbReference>
<dbReference type="Pfam" id="PF04356">
    <property type="entry name" value="DUF489"/>
    <property type="match status" value="1"/>
</dbReference>
<dbReference type="Gene3D" id="1.10.3890.10">
    <property type="entry name" value="HflD-like"/>
    <property type="match status" value="1"/>
</dbReference>
<dbReference type="SUPFAM" id="SSF101322">
    <property type="entry name" value="YcfC-like"/>
    <property type="match status" value="1"/>
</dbReference>
<comment type="caution">
    <text evidence="5">The sequence shown here is derived from an EMBL/GenBank/DDBJ whole genome shotgun (WGS) entry which is preliminary data.</text>
</comment>
<keyword evidence="2 4" id="KW-0963">Cytoplasm</keyword>
<evidence type="ECO:0000256" key="4">
    <source>
        <dbReference type="HAMAP-Rule" id="MF_00695"/>
    </source>
</evidence>